<evidence type="ECO:0000313" key="2">
    <source>
        <dbReference type="Proteomes" id="UP000636709"/>
    </source>
</evidence>
<name>A0A835KV40_9POAL</name>
<accession>A0A835KV40</accession>
<dbReference type="Proteomes" id="UP000636709">
    <property type="component" value="Unassembled WGS sequence"/>
</dbReference>
<dbReference type="OrthoDB" id="676612at2759"/>
<proteinExistence type="predicted"/>
<reference evidence="1" key="1">
    <citation type="submission" date="2020-07" db="EMBL/GenBank/DDBJ databases">
        <title>Genome sequence and genetic diversity analysis of an under-domesticated orphan crop, white fonio (Digitaria exilis).</title>
        <authorList>
            <person name="Bennetzen J.L."/>
            <person name="Chen S."/>
            <person name="Ma X."/>
            <person name="Wang X."/>
            <person name="Yssel A.E.J."/>
            <person name="Chaluvadi S.R."/>
            <person name="Johnson M."/>
            <person name="Gangashetty P."/>
            <person name="Hamidou F."/>
            <person name="Sanogo M.D."/>
            <person name="Zwaenepoel A."/>
            <person name="Wallace J."/>
            <person name="Van De Peer Y."/>
            <person name="Van Deynze A."/>
        </authorList>
    </citation>
    <scope>NUCLEOTIDE SEQUENCE</scope>
    <source>
        <tissue evidence="1">Leaves</tissue>
    </source>
</reference>
<protein>
    <submittedName>
        <fullName evidence="1">Uncharacterized protein</fullName>
    </submittedName>
</protein>
<evidence type="ECO:0000313" key="1">
    <source>
        <dbReference type="EMBL" id="KAF8779581.1"/>
    </source>
</evidence>
<dbReference type="PANTHER" id="PTHR33735:SF2">
    <property type="entry name" value="OS09G0468900 PROTEIN"/>
    <property type="match status" value="1"/>
</dbReference>
<keyword evidence="2" id="KW-1185">Reference proteome</keyword>
<comment type="caution">
    <text evidence="1">The sequence shown here is derived from an EMBL/GenBank/DDBJ whole genome shotgun (WGS) entry which is preliminary data.</text>
</comment>
<sequence length="160" mass="17744">MATLTLAAVSRRRPDHHPRRLSRRGQEACRRPLQIRAAWIQGACSRTRNLWVVLGNSDIVPADMAAAAAAAGHGRLNFSPLPMNYVFNFPSPCFSFRMQMVLGGVGLPRPVPFYKRARKMEGETLENVETAVGVVEHVAEVTEKLSCQCSQFPARKRISA</sequence>
<organism evidence="1 2">
    <name type="scientific">Digitaria exilis</name>
    <dbReference type="NCBI Taxonomy" id="1010633"/>
    <lineage>
        <taxon>Eukaryota</taxon>
        <taxon>Viridiplantae</taxon>
        <taxon>Streptophyta</taxon>
        <taxon>Embryophyta</taxon>
        <taxon>Tracheophyta</taxon>
        <taxon>Spermatophyta</taxon>
        <taxon>Magnoliopsida</taxon>
        <taxon>Liliopsida</taxon>
        <taxon>Poales</taxon>
        <taxon>Poaceae</taxon>
        <taxon>PACMAD clade</taxon>
        <taxon>Panicoideae</taxon>
        <taxon>Panicodae</taxon>
        <taxon>Paniceae</taxon>
        <taxon>Anthephorinae</taxon>
        <taxon>Digitaria</taxon>
    </lineage>
</organism>
<dbReference type="EMBL" id="JACEFO010000165">
    <property type="protein sequence ID" value="KAF8779581.1"/>
    <property type="molecule type" value="Genomic_DNA"/>
</dbReference>
<gene>
    <name evidence="1" type="ORF">HU200_002469</name>
</gene>
<dbReference type="AlphaFoldDB" id="A0A835KV40"/>
<dbReference type="PANTHER" id="PTHR33735">
    <property type="entry name" value="EXPRESSED PROTEIN"/>
    <property type="match status" value="1"/>
</dbReference>